<feature type="active site" evidence="8">
    <location>
        <position position="334"/>
    </location>
</feature>
<protein>
    <recommendedName>
        <fullName evidence="8">Probable cytosol aminopeptidase</fullName>
        <ecNumber evidence="8">3.4.11.1</ecNumber>
    </recommendedName>
    <alternativeName>
        <fullName evidence="8">Leucine aminopeptidase</fullName>
        <shortName evidence="8">LAP</shortName>
        <ecNumber evidence="8">3.4.11.10</ecNumber>
    </alternativeName>
    <alternativeName>
        <fullName evidence="8">Leucyl aminopeptidase</fullName>
    </alternativeName>
</protein>
<dbReference type="EC" id="3.4.11.1" evidence="8"/>
<feature type="binding site" evidence="8">
    <location>
        <position position="332"/>
    </location>
    <ligand>
        <name>Mn(2+)</name>
        <dbReference type="ChEBI" id="CHEBI:29035"/>
        <label>1</label>
    </ligand>
</feature>
<feature type="binding site" evidence="8">
    <location>
        <position position="332"/>
    </location>
    <ligand>
        <name>Mn(2+)</name>
        <dbReference type="ChEBI" id="CHEBI:29035"/>
        <label>2</label>
    </ligand>
</feature>
<organism evidence="10 11">
    <name type="scientific">Agromyces seonyuensis</name>
    <dbReference type="NCBI Taxonomy" id="2662446"/>
    <lineage>
        <taxon>Bacteria</taxon>
        <taxon>Bacillati</taxon>
        <taxon>Actinomycetota</taxon>
        <taxon>Actinomycetes</taxon>
        <taxon>Micrococcales</taxon>
        <taxon>Microbacteriaceae</taxon>
        <taxon>Agromyces</taxon>
    </lineage>
</organism>
<comment type="subcellular location">
    <subcellularLocation>
        <location evidence="8">Cytoplasm</location>
    </subcellularLocation>
</comment>
<dbReference type="GO" id="GO:0006508">
    <property type="term" value="P:proteolysis"/>
    <property type="evidence" value="ECO:0007669"/>
    <property type="project" value="UniProtKB-KW"/>
</dbReference>
<feature type="binding site" evidence="8">
    <location>
        <position position="253"/>
    </location>
    <ligand>
        <name>Mn(2+)</name>
        <dbReference type="ChEBI" id="CHEBI:29035"/>
        <label>1</label>
    </ligand>
</feature>
<evidence type="ECO:0000256" key="6">
    <source>
        <dbReference type="ARBA" id="ARBA00022801"/>
    </source>
</evidence>
<keyword evidence="6 8" id="KW-0378">Hydrolase</keyword>
<feature type="binding site" evidence="8">
    <location>
        <position position="330"/>
    </location>
    <ligand>
        <name>Mn(2+)</name>
        <dbReference type="ChEBI" id="CHEBI:29035"/>
        <label>1</label>
    </ligand>
</feature>
<dbReference type="CDD" id="cd00433">
    <property type="entry name" value="Peptidase_M17"/>
    <property type="match status" value="1"/>
</dbReference>
<dbReference type="NCBIfam" id="NF002073">
    <property type="entry name" value="PRK00913.1-2"/>
    <property type="match status" value="1"/>
</dbReference>
<feature type="active site" evidence="8">
    <location>
        <position position="260"/>
    </location>
</feature>
<dbReference type="HAMAP" id="MF_00181">
    <property type="entry name" value="Cytosol_peptidase_M17"/>
    <property type="match status" value="1"/>
</dbReference>
<evidence type="ECO:0000256" key="2">
    <source>
        <dbReference type="ARBA" id="ARBA00000967"/>
    </source>
</evidence>
<dbReference type="PRINTS" id="PR00481">
    <property type="entry name" value="LAMNOPPTDASE"/>
</dbReference>
<dbReference type="EC" id="3.4.11.10" evidence="8"/>
<evidence type="ECO:0000256" key="7">
    <source>
        <dbReference type="ARBA" id="ARBA00049972"/>
    </source>
</evidence>
<gene>
    <name evidence="8" type="primary">pepA</name>
    <name evidence="10" type="ORF">GB864_13890</name>
</gene>
<evidence type="ECO:0000256" key="4">
    <source>
        <dbReference type="ARBA" id="ARBA00022438"/>
    </source>
</evidence>
<evidence type="ECO:0000256" key="5">
    <source>
        <dbReference type="ARBA" id="ARBA00022670"/>
    </source>
</evidence>
<dbReference type="GO" id="GO:0070006">
    <property type="term" value="F:metalloaminopeptidase activity"/>
    <property type="evidence" value="ECO:0007669"/>
    <property type="project" value="InterPro"/>
</dbReference>
<sequence>MPIAALSLHSSPAIDSDADVVVLLVRKTSDGPVLVSAAGYEKLAPSLAAIGVSGAAEEFVRIPAPSGTGAIGLLGIGDRPDATALRLAGGAAARKLAGVARAAFAAEELAADEASALLDGAALGAYAYLAYRSGEPKAALAAVDLHTPHDAETIGLERIRVTASANALVRDLVNESPRDLAPADLAERALAEVVDLPVETRVWDVPALEADGFGGILGVGAGSSRPPRLVRLDYAPADARLHLALVGKGITFDSGGLSLKPALSMVGMKSDMAGAAVVLAAVAALARLGVPVRVTGWLCIAENLPSATAIRPNDVLTIRGGTTVEVTNTDAEGRLVLADGIVAAGEEGPDAIIDVATLTGAQIVALGKRTSGVLGDRTLGAALVDAGEAVGEAFWPMPMPKELRSLLDSDVADLVNTKLGQTAGGMLTAAIFLREFVGTREDGTPIPWAHLDIAGPALNEGAAWGFTPAGGTGVAARTLVELVERLAALGSVPADR</sequence>
<evidence type="ECO:0000256" key="8">
    <source>
        <dbReference type="HAMAP-Rule" id="MF_00181"/>
    </source>
</evidence>
<dbReference type="PROSITE" id="PS00631">
    <property type="entry name" value="CYTOSOL_AP"/>
    <property type="match status" value="1"/>
</dbReference>
<reference evidence="10 11" key="1">
    <citation type="submission" date="2019-12" db="EMBL/GenBank/DDBJ databases">
        <authorList>
            <person name="Kim Y.S."/>
        </authorList>
    </citation>
    <scope>NUCLEOTIDE SEQUENCE [LARGE SCALE GENOMIC DNA]</scope>
    <source>
        <strain evidence="10 11">MMS17-SY077</strain>
    </source>
</reference>
<dbReference type="GO" id="GO:0030145">
    <property type="term" value="F:manganese ion binding"/>
    <property type="evidence" value="ECO:0007669"/>
    <property type="project" value="UniProtKB-UniRule"/>
</dbReference>
<dbReference type="InterPro" id="IPR000819">
    <property type="entry name" value="Peptidase_M17_C"/>
</dbReference>
<dbReference type="Proteomes" id="UP000438182">
    <property type="component" value="Unassembled WGS sequence"/>
</dbReference>
<dbReference type="Pfam" id="PF00883">
    <property type="entry name" value="Peptidase_M17"/>
    <property type="match status" value="1"/>
</dbReference>
<proteinExistence type="inferred from homology"/>
<name>A0A6I4NZC0_9MICO</name>
<keyword evidence="8" id="KW-0479">Metal-binding</keyword>
<dbReference type="SUPFAM" id="SSF52949">
    <property type="entry name" value="Macro domain-like"/>
    <property type="match status" value="1"/>
</dbReference>
<keyword evidence="5 8" id="KW-0645">Protease</keyword>
<dbReference type="AlphaFoldDB" id="A0A6I4NZC0"/>
<dbReference type="EMBL" id="WSTA01000071">
    <property type="protein sequence ID" value="MWB99638.1"/>
    <property type="molecule type" value="Genomic_DNA"/>
</dbReference>
<dbReference type="Gene3D" id="3.40.630.10">
    <property type="entry name" value="Zn peptidases"/>
    <property type="match status" value="1"/>
</dbReference>
<dbReference type="Gene3D" id="3.40.220.10">
    <property type="entry name" value="Leucine Aminopeptidase, subunit E, domain 1"/>
    <property type="match status" value="1"/>
</dbReference>
<dbReference type="Pfam" id="PF02789">
    <property type="entry name" value="Peptidase_M17_N"/>
    <property type="match status" value="1"/>
</dbReference>
<evidence type="ECO:0000256" key="3">
    <source>
        <dbReference type="ARBA" id="ARBA00009528"/>
    </source>
</evidence>
<dbReference type="GO" id="GO:0005737">
    <property type="term" value="C:cytoplasm"/>
    <property type="evidence" value="ECO:0007669"/>
    <property type="project" value="UniProtKB-SubCell"/>
</dbReference>
<dbReference type="PANTHER" id="PTHR11963:SF23">
    <property type="entry name" value="CYTOSOL AMINOPEPTIDASE"/>
    <property type="match status" value="1"/>
</dbReference>
<keyword evidence="8" id="KW-0464">Manganese</keyword>
<evidence type="ECO:0000259" key="9">
    <source>
        <dbReference type="PROSITE" id="PS00631"/>
    </source>
</evidence>
<accession>A0A6I4NZC0</accession>
<comment type="catalytic activity">
    <reaction evidence="1 8">
        <text>Release of an N-terminal amino acid, Xaa-|-Yaa-, in which Xaa is preferably Leu, but may be other amino acids including Pro although not Arg or Lys, and Yaa may be Pro. Amino acid amides and methyl esters are also readily hydrolyzed, but rates on arylamides are exceedingly low.</text>
        <dbReference type="EC" id="3.4.11.1"/>
    </reaction>
</comment>
<dbReference type="InterPro" id="IPR043472">
    <property type="entry name" value="Macro_dom-like"/>
</dbReference>
<feature type="domain" description="Cytosol aminopeptidase" evidence="9">
    <location>
        <begin position="328"/>
        <end position="335"/>
    </location>
</feature>
<comment type="cofactor">
    <cofactor evidence="8">
        <name>Mn(2+)</name>
        <dbReference type="ChEBI" id="CHEBI:29035"/>
    </cofactor>
    <text evidence="8">Binds 2 manganese ions per subunit.</text>
</comment>
<feature type="binding site" evidence="8">
    <location>
        <position position="248"/>
    </location>
    <ligand>
        <name>Mn(2+)</name>
        <dbReference type="ChEBI" id="CHEBI:29035"/>
        <label>2</label>
    </ligand>
</feature>
<keyword evidence="11" id="KW-1185">Reference proteome</keyword>
<feature type="binding site" evidence="8">
    <location>
        <position position="271"/>
    </location>
    <ligand>
        <name>Mn(2+)</name>
        <dbReference type="ChEBI" id="CHEBI:29035"/>
        <label>2</label>
    </ligand>
</feature>
<dbReference type="InterPro" id="IPR008283">
    <property type="entry name" value="Peptidase_M17_N"/>
</dbReference>
<keyword evidence="4 8" id="KW-0031">Aminopeptidase</keyword>
<dbReference type="RefSeq" id="WP_160426073.1">
    <property type="nucleotide sequence ID" value="NZ_WSTA01000071.1"/>
</dbReference>
<evidence type="ECO:0000313" key="11">
    <source>
        <dbReference type="Proteomes" id="UP000438182"/>
    </source>
</evidence>
<comment type="caution">
    <text evidence="10">The sequence shown here is derived from an EMBL/GenBank/DDBJ whole genome shotgun (WGS) entry which is preliminary data.</text>
</comment>
<comment type="function">
    <text evidence="7 8">Presumably involved in the processing and regular turnover of intracellular proteins. Catalyzes the removal of unsubstituted N-terminal amino acids from various peptides.</text>
</comment>
<dbReference type="InterPro" id="IPR023042">
    <property type="entry name" value="Peptidase_M17_leu_NH2_pept"/>
</dbReference>
<feature type="binding site" evidence="8">
    <location>
        <position position="253"/>
    </location>
    <ligand>
        <name>Mn(2+)</name>
        <dbReference type="ChEBI" id="CHEBI:29035"/>
        <label>2</label>
    </ligand>
</feature>
<comment type="similarity">
    <text evidence="3 8">Belongs to the peptidase M17 family.</text>
</comment>
<dbReference type="SUPFAM" id="SSF53187">
    <property type="entry name" value="Zn-dependent exopeptidases"/>
    <property type="match status" value="1"/>
</dbReference>
<dbReference type="PANTHER" id="PTHR11963">
    <property type="entry name" value="LEUCINE AMINOPEPTIDASE-RELATED"/>
    <property type="match status" value="1"/>
</dbReference>
<dbReference type="InterPro" id="IPR011356">
    <property type="entry name" value="Leucine_aapep/pepB"/>
</dbReference>
<evidence type="ECO:0000256" key="1">
    <source>
        <dbReference type="ARBA" id="ARBA00000135"/>
    </source>
</evidence>
<comment type="catalytic activity">
    <reaction evidence="2 8">
        <text>Release of an N-terminal amino acid, preferentially leucine, but not glutamic or aspartic acids.</text>
        <dbReference type="EC" id="3.4.11.10"/>
    </reaction>
</comment>
<keyword evidence="8" id="KW-0963">Cytoplasm</keyword>
<evidence type="ECO:0000313" key="10">
    <source>
        <dbReference type="EMBL" id="MWB99638.1"/>
    </source>
</evidence>